<dbReference type="Proteomes" id="UP000634206">
    <property type="component" value="Unassembled WGS sequence"/>
</dbReference>
<keyword evidence="5 6" id="KW-0408">Iron</keyword>
<dbReference type="InterPro" id="IPR041719">
    <property type="entry name" value="Ferritin_prok"/>
</dbReference>
<feature type="binding site" evidence="6">
    <location>
        <position position="53"/>
    </location>
    <ligand>
        <name>Fe cation</name>
        <dbReference type="ChEBI" id="CHEBI:24875"/>
        <label>1</label>
    </ligand>
</feature>
<evidence type="ECO:0000256" key="7">
    <source>
        <dbReference type="RuleBase" id="RU361145"/>
    </source>
</evidence>
<feature type="domain" description="Ferritin-like diiron" evidence="8">
    <location>
        <begin position="1"/>
        <end position="145"/>
    </location>
</feature>
<dbReference type="EC" id="1.16.3.2" evidence="7"/>
<name>A0AAE2SDB9_9BACT</name>
<dbReference type="GO" id="GO:0008199">
    <property type="term" value="F:ferric iron binding"/>
    <property type="evidence" value="ECO:0007669"/>
    <property type="project" value="InterPro"/>
</dbReference>
<evidence type="ECO:0000256" key="2">
    <source>
        <dbReference type="ARBA" id="ARBA00022434"/>
    </source>
</evidence>
<dbReference type="SUPFAM" id="SSF47240">
    <property type="entry name" value="Ferritin-like"/>
    <property type="match status" value="1"/>
</dbReference>
<evidence type="ECO:0000256" key="5">
    <source>
        <dbReference type="ARBA" id="ARBA00023004"/>
    </source>
</evidence>
<dbReference type="EMBL" id="JAENIG010000004">
    <property type="protein sequence ID" value="MBK1854897.1"/>
    <property type="molecule type" value="Genomic_DNA"/>
</dbReference>
<dbReference type="GO" id="GO:0005829">
    <property type="term" value="C:cytosol"/>
    <property type="evidence" value="ECO:0007669"/>
    <property type="project" value="TreeGrafter"/>
</dbReference>
<keyword evidence="10" id="KW-1185">Reference proteome</keyword>
<dbReference type="FunFam" id="1.20.1260.10:FF:000001">
    <property type="entry name" value="Non-heme ferritin"/>
    <property type="match status" value="1"/>
</dbReference>
<keyword evidence="7" id="KW-0963">Cytoplasm</keyword>
<dbReference type="GO" id="GO:0006879">
    <property type="term" value="P:intracellular iron ion homeostasis"/>
    <property type="evidence" value="ECO:0007669"/>
    <property type="project" value="UniProtKB-KW"/>
</dbReference>
<dbReference type="InterPro" id="IPR008331">
    <property type="entry name" value="Ferritin_DPS_dom"/>
</dbReference>
<dbReference type="PROSITE" id="PS50905">
    <property type="entry name" value="FERRITIN_LIKE"/>
    <property type="match status" value="1"/>
</dbReference>
<proteinExistence type="inferred from homology"/>
<protein>
    <recommendedName>
        <fullName evidence="7">Ferritin</fullName>
        <ecNumber evidence="7">1.16.3.2</ecNumber>
    </recommendedName>
</protein>
<dbReference type="PANTHER" id="PTHR11431">
    <property type="entry name" value="FERRITIN"/>
    <property type="match status" value="1"/>
</dbReference>
<comment type="similarity">
    <text evidence="1 7">Belongs to the ferritin family. Prokaryotic subfamily.</text>
</comment>
<dbReference type="CDD" id="cd01055">
    <property type="entry name" value="Nonheme_Ferritin"/>
    <property type="match status" value="1"/>
</dbReference>
<gene>
    <name evidence="9" type="ORF">JIN83_07990</name>
</gene>
<dbReference type="InterPro" id="IPR009078">
    <property type="entry name" value="Ferritin-like_SF"/>
</dbReference>
<comment type="catalytic activity">
    <reaction evidence="7">
        <text>4 Fe(2+) + O2 + 6 H2O = 4 iron(III) oxide-hydroxide + 12 H(+)</text>
        <dbReference type="Rhea" id="RHEA:11972"/>
        <dbReference type="ChEBI" id="CHEBI:15377"/>
        <dbReference type="ChEBI" id="CHEBI:15378"/>
        <dbReference type="ChEBI" id="CHEBI:15379"/>
        <dbReference type="ChEBI" id="CHEBI:29033"/>
        <dbReference type="ChEBI" id="CHEBI:78619"/>
        <dbReference type="EC" id="1.16.3.2"/>
    </reaction>
</comment>
<keyword evidence="4" id="KW-0560">Oxidoreductase</keyword>
<feature type="binding site" evidence="6">
    <location>
        <position position="94"/>
    </location>
    <ligand>
        <name>Fe cation</name>
        <dbReference type="ChEBI" id="CHEBI:24875"/>
        <label>1</label>
    </ligand>
</feature>
<evidence type="ECO:0000313" key="10">
    <source>
        <dbReference type="Proteomes" id="UP000634206"/>
    </source>
</evidence>
<dbReference type="Pfam" id="PF00210">
    <property type="entry name" value="Ferritin"/>
    <property type="match status" value="1"/>
</dbReference>
<evidence type="ECO:0000256" key="1">
    <source>
        <dbReference type="ARBA" id="ARBA00006950"/>
    </source>
</evidence>
<evidence type="ECO:0000256" key="4">
    <source>
        <dbReference type="ARBA" id="ARBA00023002"/>
    </source>
</evidence>
<sequence>MIHEELEAAINEQINQELTASYNYLGMSTYFDVENLDGFANWMMMQSDEEKVHAMRLLQYLQDRGGKVVLNTIPSPETGYSNPLQVFKKALDTEIENTRSINKLYELALKLNDHATKSHLQWFLDEQVEEEKSIEDIIALLDRIGDDSAGLLYLNDKLGSRKAEAEA</sequence>
<dbReference type="InterPro" id="IPR009040">
    <property type="entry name" value="Ferritin-like_diiron"/>
</dbReference>
<evidence type="ECO:0000259" key="8">
    <source>
        <dbReference type="PROSITE" id="PS50905"/>
    </source>
</evidence>
<dbReference type="InterPro" id="IPR001519">
    <property type="entry name" value="Ferritin"/>
</dbReference>
<dbReference type="AlphaFoldDB" id="A0AAE2SDB9"/>
<feature type="binding site" evidence="6">
    <location>
        <position position="127"/>
    </location>
    <ligand>
        <name>Fe cation</name>
        <dbReference type="ChEBI" id="CHEBI:24875"/>
        <label>1</label>
    </ligand>
</feature>
<comment type="function">
    <text evidence="7">Iron-storage protein.</text>
</comment>
<feature type="binding site" evidence="6">
    <location>
        <position position="50"/>
    </location>
    <ligand>
        <name>Fe cation</name>
        <dbReference type="ChEBI" id="CHEBI:24875"/>
        <label>1</label>
    </ligand>
</feature>
<feature type="binding site" evidence="6">
    <location>
        <position position="17"/>
    </location>
    <ligand>
        <name>Fe cation</name>
        <dbReference type="ChEBI" id="CHEBI:24875"/>
        <label>1</label>
    </ligand>
</feature>
<organism evidence="9 10">
    <name type="scientific">Oceaniferula flava</name>
    <dbReference type="NCBI Taxonomy" id="2800421"/>
    <lineage>
        <taxon>Bacteria</taxon>
        <taxon>Pseudomonadati</taxon>
        <taxon>Verrucomicrobiota</taxon>
        <taxon>Verrucomicrobiia</taxon>
        <taxon>Verrucomicrobiales</taxon>
        <taxon>Verrucomicrobiaceae</taxon>
        <taxon>Oceaniferula</taxon>
    </lineage>
</organism>
<dbReference type="GO" id="GO:0006826">
    <property type="term" value="P:iron ion transport"/>
    <property type="evidence" value="ECO:0007669"/>
    <property type="project" value="InterPro"/>
</dbReference>
<keyword evidence="2 7" id="KW-0409">Iron storage</keyword>
<dbReference type="GO" id="GO:0004322">
    <property type="term" value="F:ferroxidase activity"/>
    <property type="evidence" value="ECO:0007669"/>
    <property type="project" value="TreeGrafter"/>
</dbReference>
<keyword evidence="3 6" id="KW-0479">Metal-binding</keyword>
<evidence type="ECO:0000256" key="6">
    <source>
        <dbReference type="PIRSR" id="PIRSR601519-1"/>
    </source>
</evidence>
<accession>A0AAE2SDB9</accession>
<dbReference type="Gene3D" id="1.20.1260.10">
    <property type="match status" value="1"/>
</dbReference>
<evidence type="ECO:0000313" key="9">
    <source>
        <dbReference type="EMBL" id="MBK1854897.1"/>
    </source>
</evidence>
<comment type="subcellular location">
    <subcellularLocation>
        <location evidence="7">Cytoplasm</location>
    </subcellularLocation>
</comment>
<dbReference type="GO" id="GO:0008198">
    <property type="term" value="F:ferrous iron binding"/>
    <property type="evidence" value="ECO:0007669"/>
    <property type="project" value="TreeGrafter"/>
</dbReference>
<dbReference type="InterPro" id="IPR012347">
    <property type="entry name" value="Ferritin-like"/>
</dbReference>
<dbReference type="RefSeq" id="WP_309489508.1">
    <property type="nucleotide sequence ID" value="NZ_JAENIG010000004.1"/>
</dbReference>
<comment type="caution">
    <text evidence="9">The sequence shown here is derived from an EMBL/GenBank/DDBJ whole genome shotgun (WGS) entry which is preliminary data.</text>
</comment>
<dbReference type="GO" id="GO:0042802">
    <property type="term" value="F:identical protein binding"/>
    <property type="evidence" value="ECO:0007669"/>
    <property type="project" value="UniProtKB-ARBA"/>
</dbReference>
<reference evidence="9" key="1">
    <citation type="submission" date="2021-01" db="EMBL/GenBank/DDBJ databases">
        <title>Modified the classification status of verrucomicrobia.</title>
        <authorList>
            <person name="Feng X."/>
        </authorList>
    </citation>
    <scope>NUCLEOTIDE SEQUENCE</scope>
    <source>
        <strain evidence="9">5K15</strain>
    </source>
</reference>
<dbReference type="PANTHER" id="PTHR11431:SF127">
    <property type="entry name" value="BACTERIAL NON-HEME FERRITIN"/>
    <property type="match status" value="1"/>
</dbReference>
<evidence type="ECO:0000256" key="3">
    <source>
        <dbReference type="ARBA" id="ARBA00022723"/>
    </source>
</evidence>